<dbReference type="InterPro" id="IPR036116">
    <property type="entry name" value="FN3_sf"/>
</dbReference>
<name>I1ZI98_SCHMD</name>
<sequence>MLTDSINPKWVKVIAATGNSPRARHGHKAVALKELIIIFGGGNEGIVDELHAYNTLTNQWFVPSLRGEIPPGCAAFGLVADNTRLLMFGGMLEYGKYSGDLYELHASRWEWKKLRPKPPRGGSLPCARIGHSLTLIGNKMYLFGGLANDSEDAKFNIPRYLNDLYVLDIKAAQGTMMWETPSMKGSIPTPRESHSAVAYQLIQQNSDQTQWKLLVYGGMHKFRYGDVYILNVDTMSWTKPTIGGEIPQPRSLHSATLVGNKMYIFGGWVPLVLDDNRNSQEKEWKCTNSVHRLDLETLSWDRVCEDADEAEMPRPRAGHSAVAVSTRIYIWSGRDGYRKAWNNQVCFKDLWYLETSLPPSPSKIQLERAHDESLELTCNPVPTADYYMLQIRIYHIPQSNSTIQSQQSAAALSGIDAAPKSESSTSIIPTTVITTPTVSEPITVSFNTSEPTHLQPDTSPMVPVQHKIIRFAAVEGINQSSASNIQSNPNIQRISLNSASKIRFSTVPTTQKPAASIKPQVINLNSSIVPTSNTPVALLKPGSNQVTRPVLRIVSNKTFTCVNQPVNAVNQPGKIVKTVMMQQPSSQPGTVQIRPTHRVLVSQTQPNIVRAGSTDQVHSIRMISTDQLNRIQSREHEPHPDQYDGADTDEDSEKNIDMAKLAQAAAAELLADDDENEYSAKDESKEETSNSRLSMTDTEDPLETLAIVATSQREHSNISSSSHNIHPSEHLSKIGQSNIGNIGLSDSINHYMPVGNSSAYINGNNNSSTQEPQDKQNLINSNTDEVVWYDALITTQPKFTVTSYFAIPNTTGMPNLSLINETESEGLRVNLTPGTAYKVRVAAINKCGRGPWSEEGAFKTSLPGFPGAPSAIKVVKVRNGAQLSWEPPHNCHNISEYSIYLAVKNNNPSSGQQNKGFTFIRVYCGQEPKAIVTASFLTQAHLDNSSKPAVIFRIAARNELGYGPATQVRWLQDSTQQQHYQQQMSNPSVPVVSSNSNLQSSVRPSINVGNNFSCAPPGVKRQPSNIDDWSANKKSKPSI</sequence>
<dbReference type="PANTHER" id="PTHR46003:SF1">
    <property type="entry name" value="HOST CELL FACTOR"/>
    <property type="match status" value="1"/>
</dbReference>
<feature type="region of interest" description="Disordered" evidence="6">
    <location>
        <begin position="670"/>
        <end position="700"/>
    </location>
</feature>
<dbReference type="GO" id="GO:0006338">
    <property type="term" value="P:chromatin remodeling"/>
    <property type="evidence" value="ECO:0007669"/>
    <property type="project" value="TreeGrafter"/>
</dbReference>
<evidence type="ECO:0000256" key="4">
    <source>
        <dbReference type="ARBA" id="ARBA00022737"/>
    </source>
</evidence>
<feature type="compositionally biased region" description="Basic and acidic residues" evidence="6">
    <location>
        <begin position="678"/>
        <end position="689"/>
    </location>
</feature>
<comment type="subcellular location">
    <subcellularLocation>
        <location evidence="1">Nucleus</location>
    </subcellularLocation>
</comment>
<dbReference type="OrthoDB" id="10001928at2759"/>
<dbReference type="InterPro" id="IPR003961">
    <property type="entry name" value="FN3_dom"/>
</dbReference>
<dbReference type="InterPro" id="IPR013783">
    <property type="entry name" value="Ig-like_fold"/>
</dbReference>
<dbReference type="AlphaFoldDB" id="I1ZI98"/>
<dbReference type="Gene3D" id="2.60.40.10">
    <property type="entry name" value="Immunoglobulins"/>
    <property type="match status" value="2"/>
</dbReference>
<evidence type="ECO:0000256" key="5">
    <source>
        <dbReference type="ARBA" id="ARBA00023242"/>
    </source>
</evidence>
<dbReference type="EMBL" id="JX010509">
    <property type="protein sequence ID" value="AFJ24752.1"/>
    <property type="molecule type" value="mRNA"/>
</dbReference>
<dbReference type="PANTHER" id="PTHR46003">
    <property type="entry name" value="HOST CELL FACTOR"/>
    <property type="match status" value="1"/>
</dbReference>
<evidence type="ECO:0000256" key="1">
    <source>
        <dbReference type="ARBA" id="ARBA00004123"/>
    </source>
</evidence>
<dbReference type="InterPro" id="IPR015915">
    <property type="entry name" value="Kelch-typ_b-propeller"/>
</dbReference>
<dbReference type="Gene3D" id="2.120.10.80">
    <property type="entry name" value="Kelch-type beta propeller"/>
    <property type="match status" value="2"/>
</dbReference>
<dbReference type="InterPro" id="IPR043536">
    <property type="entry name" value="HCF1/2"/>
</dbReference>
<accession>I1ZI98</accession>
<dbReference type="SMART" id="SM00060">
    <property type="entry name" value="FN3"/>
    <property type="match status" value="2"/>
</dbReference>
<proteinExistence type="evidence at transcript level"/>
<dbReference type="FunFam" id="2.120.10.80:FF:000015">
    <property type="entry name" value="host cell factor 1 isoform X1"/>
    <property type="match status" value="1"/>
</dbReference>
<organism evidence="8">
    <name type="scientific">Schmidtea mediterranea</name>
    <name type="common">Freshwater planarian flatworm</name>
    <dbReference type="NCBI Taxonomy" id="79327"/>
    <lineage>
        <taxon>Eukaryota</taxon>
        <taxon>Metazoa</taxon>
        <taxon>Spiralia</taxon>
        <taxon>Lophotrochozoa</taxon>
        <taxon>Platyhelminthes</taxon>
        <taxon>Rhabditophora</taxon>
        <taxon>Seriata</taxon>
        <taxon>Tricladida</taxon>
        <taxon>Continenticola</taxon>
        <taxon>Geoplanoidea</taxon>
        <taxon>Dugesiidae</taxon>
        <taxon>Schmidtea</taxon>
    </lineage>
</organism>
<dbReference type="PROSITE" id="PS50853">
    <property type="entry name" value="FN3"/>
    <property type="match status" value="1"/>
</dbReference>
<dbReference type="GO" id="GO:0003713">
    <property type="term" value="F:transcription coactivator activity"/>
    <property type="evidence" value="ECO:0007669"/>
    <property type="project" value="TreeGrafter"/>
</dbReference>
<reference evidence="8" key="1">
    <citation type="journal article" date="2012" name="Genes Dev.">
        <title>A molecular wound response program associated with regeneration initiation in planarians.</title>
        <authorList>
            <person name="Wenemoser D."/>
            <person name="Lapan S.W."/>
            <person name="Wilkinson A.W."/>
            <person name="Bell G.W."/>
            <person name="Reddien P.W."/>
        </authorList>
    </citation>
    <scope>NUCLEOTIDE SEQUENCE</scope>
</reference>
<evidence type="ECO:0000313" key="8">
    <source>
        <dbReference type="EMBL" id="AFJ24752.1"/>
    </source>
</evidence>
<keyword evidence="3" id="KW-0597">Phosphoprotein</keyword>
<feature type="region of interest" description="Disordered" evidence="6">
    <location>
        <begin position="1016"/>
        <end position="1039"/>
    </location>
</feature>
<feature type="region of interest" description="Disordered" evidence="6">
    <location>
        <begin position="629"/>
        <end position="651"/>
    </location>
</feature>
<dbReference type="InterPro" id="IPR059124">
    <property type="entry name" value="Kelch_HCF"/>
</dbReference>
<dbReference type="SUPFAM" id="SSF117281">
    <property type="entry name" value="Kelch motif"/>
    <property type="match status" value="1"/>
</dbReference>
<dbReference type="Gene3D" id="6.10.250.2590">
    <property type="match status" value="1"/>
</dbReference>
<keyword evidence="2" id="KW-0880">Kelch repeat</keyword>
<evidence type="ECO:0000256" key="2">
    <source>
        <dbReference type="ARBA" id="ARBA00022441"/>
    </source>
</evidence>
<evidence type="ECO:0000259" key="7">
    <source>
        <dbReference type="PROSITE" id="PS50853"/>
    </source>
</evidence>
<feature type="compositionally biased region" description="Basic and acidic residues" evidence="6">
    <location>
        <begin position="632"/>
        <end position="642"/>
    </location>
</feature>
<dbReference type="Pfam" id="PF13854">
    <property type="entry name" value="Kelch_HCF"/>
    <property type="match status" value="1"/>
</dbReference>
<evidence type="ECO:0000256" key="3">
    <source>
        <dbReference type="ARBA" id="ARBA00022553"/>
    </source>
</evidence>
<dbReference type="GO" id="GO:0035097">
    <property type="term" value="C:histone methyltransferase complex"/>
    <property type="evidence" value="ECO:0007669"/>
    <property type="project" value="TreeGrafter"/>
</dbReference>
<evidence type="ECO:0000256" key="6">
    <source>
        <dbReference type="SAM" id="MobiDB-lite"/>
    </source>
</evidence>
<keyword evidence="5" id="KW-0539">Nucleus</keyword>
<dbReference type="SUPFAM" id="SSF49265">
    <property type="entry name" value="Fibronectin type III"/>
    <property type="match status" value="1"/>
</dbReference>
<feature type="domain" description="Fibronectin type-III" evidence="7">
    <location>
        <begin position="771"/>
        <end position="863"/>
    </location>
</feature>
<dbReference type="CDD" id="cd00063">
    <property type="entry name" value="FN3"/>
    <property type="match status" value="1"/>
</dbReference>
<keyword evidence="4" id="KW-0677">Repeat</keyword>
<protein>
    <submittedName>
        <fullName evidence="8">Host cell factor-1</fullName>
    </submittedName>
</protein>